<dbReference type="AlphaFoldDB" id="A0A5E8CIU4"/>
<accession>A0A5E8CIU4</accession>
<feature type="transmembrane region" description="Helical" evidence="1">
    <location>
        <begin position="7"/>
        <end position="27"/>
    </location>
</feature>
<sequence>MEINLTFIYTLLITLSFILITFINKIIILNLGVINVLLFQKIVILLLLIPYILLRKINFYKISIDNFWDALYTSIFLCSIFILYKTNNVSSILIINTIGIILLVTLYGIIIKKEKLNNVQKIGFFLMLIGLIFYLKN</sequence>
<feature type="transmembrane region" description="Helical" evidence="1">
    <location>
        <begin position="118"/>
        <end position="135"/>
    </location>
</feature>
<feature type="transmembrane region" description="Helical" evidence="1">
    <location>
        <begin position="33"/>
        <end position="54"/>
    </location>
</feature>
<dbReference type="EMBL" id="CABVLZ010000003">
    <property type="protein sequence ID" value="VVU95017.1"/>
    <property type="molecule type" value="Genomic_DNA"/>
</dbReference>
<evidence type="ECO:0000313" key="2">
    <source>
        <dbReference type="EMBL" id="VVU95017.1"/>
    </source>
</evidence>
<feature type="transmembrane region" description="Helical" evidence="1">
    <location>
        <begin position="90"/>
        <end position="111"/>
    </location>
</feature>
<keyword evidence="1" id="KW-0472">Membrane</keyword>
<keyword evidence="1" id="KW-0812">Transmembrane</keyword>
<keyword evidence="1" id="KW-1133">Transmembrane helix</keyword>
<protein>
    <recommendedName>
        <fullName evidence="3">EamA domain-containing protein</fullName>
    </recommendedName>
</protein>
<gene>
    <name evidence="2" type="ORF">CPAV1605_742</name>
</gene>
<feature type="transmembrane region" description="Helical" evidence="1">
    <location>
        <begin position="66"/>
        <end position="84"/>
    </location>
</feature>
<organism evidence="2">
    <name type="scientific">seawater metagenome</name>
    <dbReference type="NCBI Taxonomy" id="1561972"/>
    <lineage>
        <taxon>unclassified sequences</taxon>
        <taxon>metagenomes</taxon>
        <taxon>ecological metagenomes</taxon>
    </lineage>
</organism>
<proteinExistence type="predicted"/>
<name>A0A5E8CIU4_9ZZZZ</name>
<evidence type="ECO:0000256" key="1">
    <source>
        <dbReference type="SAM" id="Phobius"/>
    </source>
</evidence>
<reference evidence="2" key="1">
    <citation type="submission" date="2019-09" db="EMBL/GenBank/DDBJ databases">
        <authorList>
            <person name="Needham M D."/>
        </authorList>
    </citation>
    <scope>NUCLEOTIDE SEQUENCE</scope>
</reference>
<evidence type="ECO:0008006" key="3">
    <source>
        <dbReference type="Google" id="ProtNLM"/>
    </source>
</evidence>